<dbReference type="InterPro" id="IPR011009">
    <property type="entry name" value="Kinase-like_dom_sf"/>
</dbReference>
<dbReference type="SUPFAM" id="SSF51110">
    <property type="entry name" value="alpha-D-mannose-specific plant lectins"/>
    <property type="match status" value="1"/>
</dbReference>
<accession>A0A2P5FU27</accession>
<dbReference type="PROSITE" id="PS00108">
    <property type="entry name" value="PROTEIN_KINASE_ST"/>
    <property type="match status" value="1"/>
</dbReference>
<keyword evidence="2 18" id="KW-0723">Serine/threonine-protein kinase</keyword>
<evidence type="ECO:0000256" key="20">
    <source>
        <dbReference type="SAM" id="SignalP"/>
    </source>
</evidence>
<evidence type="ECO:0000256" key="16">
    <source>
        <dbReference type="ARBA" id="ARBA00047899"/>
    </source>
</evidence>
<feature type="chain" id="PRO_5015187413" description="Receptor-like serine/threonine-protein kinase" evidence="20">
    <location>
        <begin position="23"/>
        <end position="804"/>
    </location>
</feature>
<evidence type="ECO:0000256" key="19">
    <source>
        <dbReference type="SAM" id="Phobius"/>
    </source>
</evidence>
<dbReference type="AlphaFoldDB" id="A0A2P5FU27"/>
<comment type="catalytic activity">
    <reaction evidence="17 18">
        <text>L-seryl-[protein] + ATP = O-phospho-L-seryl-[protein] + ADP + H(+)</text>
        <dbReference type="Rhea" id="RHEA:17989"/>
        <dbReference type="Rhea" id="RHEA-COMP:9863"/>
        <dbReference type="Rhea" id="RHEA-COMP:11604"/>
        <dbReference type="ChEBI" id="CHEBI:15378"/>
        <dbReference type="ChEBI" id="CHEBI:29999"/>
        <dbReference type="ChEBI" id="CHEBI:30616"/>
        <dbReference type="ChEBI" id="CHEBI:83421"/>
        <dbReference type="ChEBI" id="CHEBI:456216"/>
        <dbReference type="EC" id="2.7.11.1"/>
    </reaction>
</comment>
<comment type="subcellular location">
    <subcellularLocation>
        <location evidence="1">Membrane</location>
        <topology evidence="1">Single-pass type I membrane protein</topology>
    </subcellularLocation>
</comment>
<dbReference type="STRING" id="63057.A0A2P5FU27"/>
<dbReference type="InterPro" id="IPR008271">
    <property type="entry name" value="Ser/Thr_kinase_AS"/>
</dbReference>
<evidence type="ECO:0000256" key="9">
    <source>
        <dbReference type="ARBA" id="ARBA00022777"/>
    </source>
</evidence>
<dbReference type="PANTHER" id="PTHR47976">
    <property type="entry name" value="G-TYPE LECTIN S-RECEPTOR-LIKE SERINE/THREONINE-PROTEIN KINASE SD2-5"/>
    <property type="match status" value="1"/>
</dbReference>
<proteinExistence type="inferred from homology"/>
<dbReference type="FunFam" id="3.30.200.20:FF:000059">
    <property type="entry name" value="S-receptor-like serine/threonine-protein kinase"/>
    <property type="match status" value="1"/>
</dbReference>
<gene>
    <name evidence="23" type="ORF">TorRG33x02_030490</name>
</gene>
<keyword evidence="12 19" id="KW-0472">Membrane</keyword>
<dbReference type="InterPro" id="IPR001480">
    <property type="entry name" value="Bulb-type_lectin_dom"/>
</dbReference>
<evidence type="ECO:0000256" key="1">
    <source>
        <dbReference type="ARBA" id="ARBA00004479"/>
    </source>
</evidence>
<dbReference type="FunFam" id="1.10.510.10:FF:000237">
    <property type="entry name" value="G-type lectin S-receptor-like serine/threonine-protein kinase"/>
    <property type="match status" value="1"/>
</dbReference>
<keyword evidence="10 18" id="KW-0067">ATP-binding</keyword>
<dbReference type="GO" id="GO:0106310">
    <property type="term" value="F:protein serine kinase activity"/>
    <property type="evidence" value="ECO:0007669"/>
    <property type="project" value="RHEA"/>
</dbReference>
<dbReference type="GO" id="GO:0030246">
    <property type="term" value="F:carbohydrate binding"/>
    <property type="evidence" value="ECO:0007669"/>
    <property type="project" value="UniProtKB-KW"/>
</dbReference>
<evidence type="ECO:0000256" key="6">
    <source>
        <dbReference type="ARBA" id="ARBA00022729"/>
    </source>
</evidence>
<evidence type="ECO:0000256" key="10">
    <source>
        <dbReference type="ARBA" id="ARBA00022840"/>
    </source>
</evidence>
<keyword evidence="9 18" id="KW-0418">Kinase</keyword>
<evidence type="ECO:0000256" key="13">
    <source>
        <dbReference type="ARBA" id="ARBA00023157"/>
    </source>
</evidence>
<sequence>MASVISTLLISLLLLPISIVLAQTNIGIIKVGETLTAGDDAAWWLSPSKDFAFGFRPLKNDQFLLAIWYYKLAEVTTVWYANGNYPAPRGSQLELTPDLGLVLTNPQGDQMIWRSEFEGNISTKVRYGLMKDSGNFVLLDGNSSTPIWESFKNPTDTLLPTQVMELGGMLTSRINLTDYSTGRFLFQLLKTGNAVLDLMGLYSGFYLTFDTYYESGTTDPENKTGSAGYRVIFDESGYLYVLRRNNEKVYIISPEDSVQTSKFYVKATINFNGVFTLSYHPRNSSFHDAEWKIKKAIPDDICIDLIVTGFGSGLCGYNSICKLKDDGTPSCKCPTGYSLVDSDDEYSGCKPDFSMFCHGGKPSPGVEMAEVQRTDWPQSDFGLIEDCREPEDCKKSCLLDCFCEVASYNYEWNTCWKKKLPLPNGRESTQIKGVSFVKFFINSTIPSRKVSEKKKETTLIVVSVLLGSSVVINFTLVGAMCLGFLLYYKKSFIGLCRLYESSVRSNLRQFSYKELTEATNGFEEELGRGSCGVVFKGETELGTVAVKILDRMFRDNDKEFRVEVNFIGQTHHKNLVRLIGYCDENNHRLLVFEFMSNGTLASFLFEGLKPSWNRRTLIAFGIARGLFYLHEECSAQIIHCDIKPQNVLLDEYYNARISDFGLAKLLGLDQSQSQAYYKTTIRGTKGYIAPDWFRSAPVSVKVDVYSFGVLLLEIVCCRRNLDEKGNLTDLAYECYRDGRVEALVENDMEALRDMKMVERFVMVAIWCLHEDPCVRPTMKNAMLMLEGIVQVSAPPCPYLSTSIT</sequence>
<keyword evidence="15" id="KW-0325">Glycoprotein</keyword>
<dbReference type="InterPro" id="IPR051343">
    <property type="entry name" value="G-type_lectin_kinases/EP1-like"/>
</dbReference>
<evidence type="ECO:0000259" key="21">
    <source>
        <dbReference type="PROSITE" id="PS50011"/>
    </source>
</evidence>
<feature type="domain" description="Protein kinase" evidence="21">
    <location>
        <begin position="520"/>
        <end position="799"/>
    </location>
</feature>
<dbReference type="SMART" id="SM00108">
    <property type="entry name" value="B_lectin"/>
    <property type="match status" value="1"/>
</dbReference>
<keyword evidence="6 20" id="KW-0732">Signal</keyword>
<protein>
    <recommendedName>
        <fullName evidence="18">Receptor-like serine/threonine-protein kinase</fullName>
        <ecNumber evidence="18">2.7.11.1</ecNumber>
    </recommendedName>
</protein>
<comment type="catalytic activity">
    <reaction evidence="16 18">
        <text>L-threonyl-[protein] + ATP = O-phospho-L-threonyl-[protein] + ADP + H(+)</text>
        <dbReference type="Rhea" id="RHEA:46608"/>
        <dbReference type="Rhea" id="RHEA-COMP:11060"/>
        <dbReference type="Rhea" id="RHEA-COMP:11605"/>
        <dbReference type="ChEBI" id="CHEBI:15378"/>
        <dbReference type="ChEBI" id="CHEBI:30013"/>
        <dbReference type="ChEBI" id="CHEBI:30616"/>
        <dbReference type="ChEBI" id="CHEBI:61977"/>
        <dbReference type="ChEBI" id="CHEBI:456216"/>
        <dbReference type="EC" id="2.7.11.1"/>
    </reaction>
</comment>
<evidence type="ECO:0000256" key="18">
    <source>
        <dbReference type="PIRNR" id="PIRNR000641"/>
    </source>
</evidence>
<dbReference type="InterPro" id="IPR036426">
    <property type="entry name" value="Bulb-type_lectin_dom_sf"/>
</dbReference>
<dbReference type="PROSITE" id="PS50011">
    <property type="entry name" value="PROTEIN_KINASE_DOM"/>
    <property type="match status" value="1"/>
</dbReference>
<evidence type="ECO:0000256" key="3">
    <source>
        <dbReference type="ARBA" id="ARBA00022536"/>
    </source>
</evidence>
<evidence type="ECO:0000256" key="17">
    <source>
        <dbReference type="ARBA" id="ARBA00048679"/>
    </source>
</evidence>
<dbReference type="GO" id="GO:0004674">
    <property type="term" value="F:protein serine/threonine kinase activity"/>
    <property type="evidence" value="ECO:0007669"/>
    <property type="project" value="UniProtKB-KW"/>
</dbReference>
<dbReference type="Proteomes" id="UP000237000">
    <property type="component" value="Unassembled WGS sequence"/>
</dbReference>
<comment type="similarity">
    <text evidence="18">Belongs to the protein kinase superfamily. Ser/Thr protein kinase family.</text>
</comment>
<dbReference type="PIRSF" id="PIRSF000641">
    <property type="entry name" value="SRK"/>
    <property type="match status" value="1"/>
</dbReference>
<organism evidence="23 24">
    <name type="scientific">Trema orientale</name>
    <name type="common">Charcoal tree</name>
    <name type="synonym">Celtis orientalis</name>
    <dbReference type="NCBI Taxonomy" id="63057"/>
    <lineage>
        <taxon>Eukaryota</taxon>
        <taxon>Viridiplantae</taxon>
        <taxon>Streptophyta</taxon>
        <taxon>Embryophyta</taxon>
        <taxon>Tracheophyta</taxon>
        <taxon>Spermatophyta</taxon>
        <taxon>Magnoliopsida</taxon>
        <taxon>eudicotyledons</taxon>
        <taxon>Gunneridae</taxon>
        <taxon>Pentapetalae</taxon>
        <taxon>rosids</taxon>
        <taxon>fabids</taxon>
        <taxon>Rosales</taxon>
        <taxon>Cannabaceae</taxon>
        <taxon>Trema</taxon>
    </lineage>
</organism>
<keyword evidence="13" id="KW-1015">Disulfide bond</keyword>
<dbReference type="Pfam" id="PF01453">
    <property type="entry name" value="B_lectin"/>
    <property type="match status" value="1"/>
</dbReference>
<keyword evidence="4 18" id="KW-0808">Transferase</keyword>
<evidence type="ECO:0000256" key="12">
    <source>
        <dbReference type="ARBA" id="ARBA00023136"/>
    </source>
</evidence>
<feature type="signal peptide" evidence="20">
    <location>
        <begin position="1"/>
        <end position="22"/>
    </location>
</feature>
<evidence type="ECO:0000259" key="22">
    <source>
        <dbReference type="PROSITE" id="PS50927"/>
    </source>
</evidence>
<name>A0A2P5FU27_TREOI</name>
<keyword evidence="24" id="KW-1185">Reference proteome</keyword>
<feature type="transmembrane region" description="Helical" evidence="19">
    <location>
        <begin position="459"/>
        <end position="488"/>
    </location>
</feature>
<keyword evidence="14 23" id="KW-0675">Receptor</keyword>
<dbReference type="InterPro" id="IPR024171">
    <property type="entry name" value="SRK-like_kinase"/>
</dbReference>
<dbReference type="GO" id="GO:0016020">
    <property type="term" value="C:membrane"/>
    <property type="evidence" value="ECO:0007669"/>
    <property type="project" value="UniProtKB-SubCell"/>
</dbReference>
<evidence type="ECO:0000256" key="14">
    <source>
        <dbReference type="ARBA" id="ARBA00023170"/>
    </source>
</evidence>
<dbReference type="SUPFAM" id="SSF56112">
    <property type="entry name" value="Protein kinase-like (PK-like)"/>
    <property type="match status" value="1"/>
</dbReference>
<keyword evidence="11 19" id="KW-1133">Transmembrane helix</keyword>
<dbReference type="SMART" id="SM00220">
    <property type="entry name" value="S_TKc"/>
    <property type="match status" value="1"/>
</dbReference>
<evidence type="ECO:0000256" key="4">
    <source>
        <dbReference type="ARBA" id="ARBA00022679"/>
    </source>
</evidence>
<evidence type="ECO:0000256" key="2">
    <source>
        <dbReference type="ARBA" id="ARBA00022527"/>
    </source>
</evidence>
<dbReference type="OrthoDB" id="1930390at2759"/>
<keyword evidence="8 18" id="KW-0547">Nucleotide-binding</keyword>
<keyword evidence="7" id="KW-0430">Lectin</keyword>
<reference evidence="24" key="1">
    <citation type="submission" date="2016-06" db="EMBL/GenBank/DDBJ databases">
        <title>Parallel loss of symbiosis genes in relatives of nitrogen-fixing non-legume Parasponia.</title>
        <authorList>
            <person name="Van Velzen R."/>
            <person name="Holmer R."/>
            <person name="Bu F."/>
            <person name="Rutten L."/>
            <person name="Van Zeijl A."/>
            <person name="Liu W."/>
            <person name="Santuari L."/>
            <person name="Cao Q."/>
            <person name="Sharma T."/>
            <person name="Shen D."/>
            <person name="Roswanjaya Y."/>
            <person name="Wardhani T."/>
            <person name="Kalhor M.S."/>
            <person name="Jansen J."/>
            <person name="Van den Hoogen J."/>
            <person name="Gungor B."/>
            <person name="Hartog M."/>
            <person name="Hontelez J."/>
            <person name="Verver J."/>
            <person name="Yang W.-C."/>
            <person name="Schijlen E."/>
            <person name="Repin R."/>
            <person name="Schilthuizen M."/>
            <person name="Schranz E."/>
            <person name="Heidstra R."/>
            <person name="Miyata K."/>
            <person name="Fedorova E."/>
            <person name="Kohlen W."/>
            <person name="Bisseling T."/>
            <person name="Smit S."/>
            <person name="Geurts R."/>
        </authorList>
    </citation>
    <scope>NUCLEOTIDE SEQUENCE [LARGE SCALE GENOMIC DNA]</scope>
    <source>
        <strain evidence="24">cv. RG33-2</strain>
    </source>
</reference>
<dbReference type="Gene3D" id="2.90.10.10">
    <property type="entry name" value="Bulb-type lectin domain"/>
    <property type="match status" value="1"/>
</dbReference>
<dbReference type="PROSITE" id="PS50927">
    <property type="entry name" value="BULB_LECTIN"/>
    <property type="match status" value="1"/>
</dbReference>
<dbReference type="Gene3D" id="3.30.200.20">
    <property type="entry name" value="Phosphorylase Kinase, domain 1"/>
    <property type="match status" value="1"/>
</dbReference>
<dbReference type="Gene3D" id="1.10.510.10">
    <property type="entry name" value="Transferase(Phosphotransferase) domain 1"/>
    <property type="match status" value="1"/>
</dbReference>
<dbReference type="InterPro" id="IPR000719">
    <property type="entry name" value="Prot_kinase_dom"/>
</dbReference>
<dbReference type="GO" id="GO:0005524">
    <property type="term" value="F:ATP binding"/>
    <property type="evidence" value="ECO:0007669"/>
    <property type="project" value="UniProtKB-KW"/>
</dbReference>
<evidence type="ECO:0000313" key="24">
    <source>
        <dbReference type="Proteomes" id="UP000237000"/>
    </source>
</evidence>
<comment type="caution">
    <text evidence="23">The sequence shown here is derived from an EMBL/GenBank/DDBJ whole genome shotgun (WGS) entry which is preliminary data.</text>
</comment>
<dbReference type="Pfam" id="PF00069">
    <property type="entry name" value="Pkinase"/>
    <property type="match status" value="1"/>
</dbReference>
<evidence type="ECO:0000256" key="8">
    <source>
        <dbReference type="ARBA" id="ARBA00022741"/>
    </source>
</evidence>
<keyword evidence="3" id="KW-0245">EGF-like domain</keyword>
<dbReference type="EMBL" id="JXTC01000009">
    <property type="protein sequence ID" value="POO01295.1"/>
    <property type="molecule type" value="Genomic_DNA"/>
</dbReference>
<dbReference type="EC" id="2.7.11.1" evidence="18"/>
<evidence type="ECO:0000313" key="23">
    <source>
        <dbReference type="EMBL" id="POO01295.1"/>
    </source>
</evidence>
<evidence type="ECO:0000256" key="15">
    <source>
        <dbReference type="ARBA" id="ARBA00023180"/>
    </source>
</evidence>
<keyword evidence="5 19" id="KW-0812">Transmembrane</keyword>
<dbReference type="PANTHER" id="PTHR47976:SF121">
    <property type="entry name" value="MALECTIN_RECEPTOR-LIKE KINASE FAMILY PROTEIN"/>
    <property type="match status" value="1"/>
</dbReference>
<evidence type="ECO:0000256" key="11">
    <source>
        <dbReference type="ARBA" id="ARBA00022989"/>
    </source>
</evidence>
<feature type="domain" description="Bulb-type lectin" evidence="22">
    <location>
        <begin position="26"/>
        <end position="151"/>
    </location>
</feature>
<evidence type="ECO:0000256" key="5">
    <source>
        <dbReference type="ARBA" id="ARBA00022692"/>
    </source>
</evidence>
<dbReference type="InParanoid" id="A0A2P5FU27"/>
<evidence type="ECO:0000256" key="7">
    <source>
        <dbReference type="ARBA" id="ARBA00022734"/>
    </source>
</evidence>